<keyword evidence="2" id="KW-1185">Reference proteome</keyword>
<dbReference type="Proteomes" id="UP000094068">
    <property type="component" value="Unassembled WGS sequence"/>
</dbReference>
<comment type="caution">
    <text evidence="1">The sequence shown here is derived from an EMBL/GenBank/DDBJ whole genome shotgun (WGS) entry which is preliminary data.</text>
</comment>
<sequence length="80" mass="9426">MGNIFSGYRDRYGEPLNDRDKVDIEFFERGYWAHYNTVTIAVSDDTVLVTEYIDYMFAPAPAPITTFINDRNFRFTKKDL</sequence>
<reference evidence="2" key="1">
    <citation type="submission" date="2016-09" db="EMBL/GenBank/DDBJ databases">
        <authorList>
            <person name="Gulvik C.A."/>
        </authorList>
    </citation>
    <scope>NUCLEOTIDE SEQUENCE [LARGE SCALE GENOMIC DNA]</scope>
    <source>
        <strain evidence="2">DSM 23328</strain>
    </source>
</reference>
<gene>
    <name evidence="1" type="ORF">BCR21_11165</name>
</gene>
<dbReference type="OrthoDB" id="9910315at2"/>
<protein>
    <submittedName>
        <fullName evidence="1">Uncharacterized protein</fullName>
    </submittedName>
</protein>
<organism evidence="1 2">
    <name type="scientific">Enterococcus ureasiticus</name>
    <dbReference type="NCBI Taxonomy" id="903984"/>
    <lineage>
        <taxon>Bacteria</taxon>
        <taxon>Bacillati</taxon>
        <taxon>Bacillota</taxon>
        <taxon>Bacilli</taxon>
        <taxon>Lactobacillales</taxon>
        <taxon>Enterococcaceae</taxon>
        <taxon>Enterococcus</taxon>
    </lineage>
</organism>
<accession>A0A1E5GE36</accession>
<evidence type="ECO:0000313" key="1">
    <source>
        <dbReference type="EMBL" id="OEG10845.1"/>
    </source>
</evidence>
<dbReference type="AlphaFoldDB" id="A0A1E5GE36"/>
<name>A0A1E5GE36_9ENTE</name>
<dbReference type="RefSeq" id="WP_069646599.1">
    <property type="nucleotide sequence ID" value="NZ_MIJZ01000014.1"/>
</dbReference>
<proteinExistence type="predicted"/>
<dbReference type="STRING" id="903984.BCR21_11165"/>
<dbReference type="EMBL" id="MIJZ01000014">
    <property type="protein sequence ID" value="OEG10845.1"/>
    <property type="molecule type" value="Genomic_DNA"/>
</dbReference>
<evidence type="ECO:0000313" key="2">
    <source>
        <dbReference type="Proteomes" id="UP000094068"/>
    </source>
</evidence>